<dbReference type="InterPro" id="IPR050259">
    <property type="entry name" value="SDR"/>
</dbReference>
<evidence type="ECO:0000313" key="6">
    <source>
        <dbReference type="Proteomes" id="UP000007397"/>
    </source>
</evidence>
<dbReference type="InterPro" id="IPR020904">
    <property type="entry name" value="Sc_DH/Rdtase_CS"/>
</dbReference>
<dbReference type="SUPFAM" id="SSF51735">
    <property type="entry name" value="NAD(P)-binding Rossmann-fold domains"/>
    <property type="match status" value="1"/>
</dbReference>
<dbReference type="AlphaFoldDB" id="I0JIC7"/>
<evidence type="ECO:0000313" key="5">
    <source>
        <dbReference type="EMBL" id="CCG43895.1"/>
    </source>
</evidence>
<dbReference type="CDD" id="cd05333">
    <property type="entry name" value="BKR_SDR_c"/>
    <property type="match status" value="1"/>
</dbReference>
<dbReference type="PANTHER" id="PTHR42879">
    <property type="entry name" value="3-OXOACYL-(ACYL-CARRIER-PROTEIN) REDUCTASE"/>
    <property type="match status" value="1"/>
</dbReference>
<dbReference type="STRING" id="866895.HBHAL_1525"/>
<dbReference type="GO" id="GO:0016491">
    <property type="term" value="F:oxidoreductase activity"/>
    <property type="evidence" value="ECO:0007669"/>
    <property type="project" value="UniProtKB-KW"/>
</dbReference>
<dbReference type="PRINTS" id="PR00080">
    <property type="entry name" value="SDRFAMILY"/>
</dbReference>
<dbReference type="InterPro" id="IPR002347">
    <property type="entry name" value="SDR_fam"/>
</dbReference>
<dbReference type="PANTHER" id="PTHR42879:SF2">
    <property type="entry name" value="3-OXOACYL-[ACYL-CARRIER-PROTEIN] REDUCTASE FABG"/>
    <property type="match status" value="1"/>
</dbReference>
<dbReference type="GO" id="GO:0032787">
    <property type="term" value="P:monocarboxylic acid metabolic process"/>
    <property type="evidence" value="ECO:0007669"/>
    <property type="project" value="UniProtKB-ARBA"/>
</dbReference>
<dbReference type="FunFam" id="3.40.50.720:FF:000115">
    <property type="entry name" value="3-oxoacyl-[acyl-carrier-protein] reductase FabG"/>
    <property type="match status" value="1"/>
</dbReference>
<dbReference type="PROSITE" id="PS00061">
    <property type="entry name" value="ADH_SHORT"/>
    <property type="match status" value="1"/>
</dbReference>
<protein>
    <submittedName>
        <fullName evidence="5">Short-chain dehydrogenase/reductase family protein</fullName>
    </submittedName>
</protein>
<accession>I0JIC7</accession>
<dbReference type="eggNOG" id="COG1028">
    <property type="taxonomic scope" value="Bacteria"/>
</dbReference>
<dbReference type="Gene3D" id="3.40.50.720">
    <property type="entry name" value="NAD(P)-binding Rossmann-like Domain"/>
    <property type="match status" value="1"/>
</dbReference>
<keyword evidence="3" id="KW-0560">Oxidoreductase</keyword>
<proteinExistence type="inferred from homology"/>
<keyword evidence="2" id="KW-0521">NADP</keyword>
<dbReference type="PATRIC" id="fig|866895.3.peg.523"/>
<dbReference type="KEGG" id="hhd:HBHAL_1525"/>
<feature type="domain" description="Ketoreductase" evidence="4">
    <location>
        <begin position="10"/>
        <end position="188"/>
    </location>
</feature>
<dbReference type="SMART" id="SM00822">
    <property type="entry name" value="PKS_KR"/>
    <property type="match status" value="1"/>
</dbReference>
<name>I0JIC7_HALH3</name>
<dbReference type="Pfam" id="PF13561">
    <property type="entry name" value="adh_short_C2"/>
    <property type="match status" value="1"/>
</dbReference>
<dbReference type="HOGENOM" id="CLU_010194_1_3_9"/>
<reference evidence="5 6" key="1">
    <citation type="journal article" date="2013" name="Environ. Microbiol.">
        <title>Chloride and organic osmolytes: a hybrid strategy to cope with elevated salinities by the moderately halophilic, chloride-dependent bacterium Halobacillus halophilus.</title>
        <authorList>
            <person name="Saum S.H."/>
            <person name="Pfeiffer F."/>
            <person name="Palm P."/>
            <person name="Rampp M."/>
            <person name="Schuster S.C."/>
            <person name="Muller V."/>
            <person name="Oesterhelt D."/>
        </authorList>
    </citation>
    <scope>NUCLEOTIDE SEQUENCE [LARGE SCALE GENOMIC DNA]</scope>
    <source>
        <strain evidence="6">ATCC 35676 / DSM 2266 / JCM 20832 / KCTC 3685 / LMG 17431 / NBRC 102448 / NCIMB 2269</strain>
    </source>
</reference>
<evidence type="ECO:0000256" key="3">
    <source>
        <dbReference type="ARBA" id="ARBA00023002"/>
    </source>
</evidence>
<dbReference type="PRINTS" id="PR00081">
    <property type="entry name" value="GDHRDH"/>
</dbReference>
<dbReference type="NCBIfam" id="NF005559">
    <property type="entry name" value="PRK07231.1"/>
    <property type="match status" value="1"/>
</dbReference>
<evidence type="ECO:0000259" key="4">
    <source>
        <dbReference type="SMART" id="SM00822"/>
    </source>
</evidence>
<keyword evidence="6" id="KW-1185">Reference proteome</keyword>
<evidence type="ECO:0000256" key="2">
    <source>
        <dbReference type="ARBA" id="ARBA00022857"/>
    </source>
</evidence>
<comment type="similarity">
    <text evidence="1">Belongs to the short-chain dehydrogenases/reductases (SDR) family.</text>
</comment>
<evidence type="ECO:0000256" key="1">
    <source>
        <dbReference type="ARBA" id="ARBA00006484"/>
    </source>
</evidence>
<sequence>MDMGNHFEGRTAFVTGGSRGIGKGIARRFAEEGANVAIIDVNEEALQEVESEFKEDGFDIYCKTANVVEFSQVEAAVQEVHEKFGSVDILVNNAGVIRDNMLFKMTDSDWDTVMDVHLKGSFNSARAVQKYMVENKYGRIINISSTSALGNRGQANYATAKAGLQGFTKTLAIELGKFGITANAVAPGFIETEMTKETAARIGISFEDLVQASVEKIPAGRSGKPEDIANAVAFYADERSSFVNGQVIYVAGGPKD</sequence>
<dbReference type="InterPro" id="IPR036291">
    <property type="entry name" value="NAD(P)-bd_dom_sf"/>
</dbReference>
<gene>
    <name evidence="5" type="ordered locus">HBHAL_1525</name>
</gene>
<organism evidence="5 6">
    <name type="scientific">Halobacillus halophilus (strain ATCC 35676 / DSM 2266 / JCM 20832 / KCTC 3685 / LMG 17431 / NBRC 102448 / NCIMB 2269)</name>
    <name type="common">Sporosarcina halophila</name>
    <dbReference type="NCBI Taxonomy" id="866895"/>
    <lineage>
        <taxon>Bacteria</taxon>
        <taxon>Bacillati</taxon>
        <taxon>Bacillota</taxon>
        <taxon>Bacilli</taxon>
        <taxon>Bacillales</taxon>
        <taxon>Bacillaceae</taxon>
        <taxon>Halobacillus</taxon>
    </lineage>
</organism>
<dbReference type="NCBIfam" id="NF009466">
    <property type="entry name" value="PRK12826.1-2"/>
    <property type="match status" value="1"/>
</dbReference>
<dbReference type="EMBL" id="HE717023">
    <property type="protein sequence ID" value="CCG43895.1"/>
    <property type="molecule type" value="Genomic_DNA"/>
</dbReference>
<dbReference type="Proteomes" id="UP000007397">
    <property type="component" value="Chromosome"/>
</dbReference>
<dbReference type="InterPro" id="IPR057326">
    <property type="entry name" value="KR_dom"/>
</dbReference>